<dbReference type="EMBL" id="JARJLG010000106">
    <property type="protein sequence ID" value="KAJ7744804.1"/>
    <property type="molecule type" value="Genomic_DNA"/>
</dbReference>
<dbReference type="Proteomes" id="UP001215280">
    <property type="component" value="Unassembled WGS sequence"/>
</dbReference>
<keyword evidence="2 4" id="KW-0863">Zinc-finger</keyword>
<sequence length="498" mass="51467">MSLVSTVGLPPPAAHIGLSTSANASATNAGSGVGKRYRPAPAKTFQCRGYGECRMVFSRSEHLARHIRKHTGERPFACHCGKQFSRLDNLRQHAQTVHADHAEANEQMMRELTTLHASMTGATASPAAGTTNDGEAGGKRAPPKRARNSNASAPAVPPAASAAASSLASPSAASSLTAPSSGTDTVVKREEREVGLGAGTGMRQRPGTSTGYEGAGREDVFVCGWEAHPYARRSPPQHTPSPPVPSLNGGPARFSFQSGGRPFSSGGGTFPSPNDSTFQSSSSPSFSSGFPSGPGPFSSGSGSRPSTGSGARLPPLAAVVSAAAFRPSSNHGLPAPGAAGSILLPNSLTLRRPSTGDWDWDSWSARPGTAPGKLATAAAAAGEDSPFSFHPPEQPAASGNSRKRAFGGPDGPYGTHPDDASKAYEYGSESGPESRPASRRLTVYELCNDDASEQRPASSSLAVSVLRGRSAERERERERPTTTNGLVLRASALVLHDR</sequence>
<feature type="compositionally biased region" description="Low complexity" evidence="5">
    <location>
        <begin position="122"/>
        <end position="131"/>
    </location>
</feature>
<dbReference type="AlphaFoldDB" id="A0AAD7N544"/>
<protein>
    <recommendedName>
        <fullName evidence="6">C2H2-type domain-containing protein</fullName>
    </recommendedName>
</protein>
<evidence type="ECO:0000259" key="6">
    <source>
        <dbReference type="PROSITE" id="PS50157"/>
    </source>
</evidence>
<keyword evidence="1" id="KW-0479">Metal-binding</keyword>
<feature type="region of interest" description="Disordered" evidence="5">
    <location>
        <begin position="348"/>
        <end position="485"/>
    </location>
</feature>
<dbReference type="PANTHER" id="PTHR23235:SF127">
    <property type="entry name" value="TRANSCRIPTION FACTOR, PUTATIVE (AFU_ORTHOLOGUE AFUA_3G09820)-RELATED"/>
    <property type="match status" value="1"/>
</dbReference>
<feature type="region of interest" description="Disordered" evidence="5">
    <location>
        <begin position="231"/>
        <end position="313"/>
    </location>
</feature>
<dbReference type="InterPro" id="IPR036236">
    <property type="entry name" value="Znf_C2H2_sf"/>
</dbReference>
<dbReference type="InterPro" id="IPR013087">
    <property type="entry name" value="Znf_C2H2_type"/>
</dbReference>
<feature type="domain" description="C2H2-type" evidence="6">
    <location>
        <begin position="76"/>
        <end position="103"/>
    </location>
</feature>
<accession>A0AAD7N544</accession>
<feature type="compositionally biased region" description="Low complexity" evidence="5">
    <location>
        <begin position="271"/>
        <end position="313"/>
    </location>
</feature>
<dbReference type="GO" id="GO:0000981">
    <property type="term" value="F:DNA-binding transcription factor activity, RNA polymerase II-specific"/>
    <property type="evidence" value="ECO:0007669"/>
    <property type="project" value="TreeGrafter"/>
</dbReference>
<dbReference type="FunFam" id="3.30.160.60:FF:002343">
    <property type="entry name" value="Zinc finger protein 33A"/>
    <property type="match status" value="1"/>
</dbReference>
<evidence type="ECO:0000256" key="2">
    <source>
        <dbReference type="ARBA" id="ARBA00022771"/>
    </source>
</evidence>
<keyword evidence="3" id="KW-0862">Zinc</keyword>
<keyword evidence="8" id="KW-1185">Reference proteome</keyword>
<feature type="non-terminal residue" evidence="7">
    <location>
        <position position="498"/>
    </location>
</feature>
<evidence type="ECO:0000313" key="8">
    <source>
        <dbReference type="Proteomes" id="UP001215280"/>
    </source>
</evidence>
<reference evidence="7" key="1">
    <citation type="submission" date="2023-03" db="EMBL/GenBank/DDBJ databases">
        <title>Massive genome expansion in bonnet fungi (Mycena s.s.) driven by repeated elements and novel gene families across ecological guilds.</title>
        <authorList>
            <consortium name="Lawrence Berkeley National Laboratory"/>
            <person name="Harder C.B."/>
            <person name="Miyauchi S."/>
            <person name="Viragh M."/>
            <person name="Kuo A."/>
            <person name="Thoen E."/>
            <person name="Andreopoulos B."/>
            <person name="Lu D."/>
            <person name="Skrede I."/>
            <person name="Drula E."/>
            <person name="Henrissat B."/>
            <person name="Morin E."/>
            <person name="Kohler A."/>
            <person name="Barry K."/>
            <person name="LaButti K."/>
            <person name="Morin E."/>
            <person name="Salamov A."/>
            <person name="Lipzen A."/>
            <person name="Mereny Z."/>
            <person name="Hegedus B."/>
            <person name="Baldrian P."/>
            <person name="Stursova M."/>
            <person name="Weitz H."/>
            <person name="Taylor A."/>
            <person name="Grigoriev I.V."/>
            <person name="Nagy L.G."/>
            <person name="Martin F."/>
            <person name="Kauserud H."/>
        </authorList>
    </citation>
    <scope>NUCLEOTIDE SEQUENCE</scope>
    <source>
        <strain evidence="7">CBHHK188m</strain>
    </source>
</reference>
<dbReference type="Pfam" id="PF00096">
    <property type="entry name" value="zf-C2H2"/>
    <property type="match status" value="2"/>
</dbReference>
<evidence type="ECO:0000256" key="5">
    <source>
        <dbReference type="SAM" id="MobiDB-lite"/>
    </source>
</evidence>
<dbReference type="SUPFAM" id="SSF57667">
    <property type="entry name" value="beta-beta-alpha zinc fingers"/>
    <property type="match status" value="1"/>
</dbReference>
<comment type="caution">
    <text evidence="7">The sequence shown here is derived from an EMBL/GenBank/DDBJ whole genome shotgun (WGS) entry which is preliminary data.</text>
</comment>
<evidence type="ECO:0000313" key="7">
    <source>
        <dbReference type="EMBL" id="KAJ7744804.1"/>
    </source>
</evidence>
<proteinExistence type="predicted"/>
<evidence type="ECO:0000256" key="4">
    <source>
        <dbReference type="PROSITE-ProRule" id="PRU00042"/>
    </source>
</evidence>
<feature type="region of interest" description="Disordered" evidence="5">
    <location>
        <begin position="122"/>
        <end position="215"/>
    </location>
</feature>
<evidence type="ECO:0000256" key="3">
    <source>
        <dbReference type="ARBA" id="ARBA00022833"/>
    </source>
</evidence>
<dbReference type="GO" id="GO:0000978">
    <property type="term" value="F:RNA polymerase II cis-regulatory region sequence-specific DNA binding"/>
    <property type="evidence" value="ECO:0007669"/>
    <property type="project" value="TreeGrafter"/>
</dbReference>
<dbReference type="PROSITE" id="PS50157">
    <property type="entry name" value="ZINC_FINGER_C2H2_2"/>
    <property type="match status" value="2"/>
</dbReference>
<gene>
    <name evidence="7" type="ORF">DFH07DRAFT_749269</name>
</gene>
<dbReference type="PANTHER" id="PTHR23235">
    <property type="entry name" value="KRUEPPEL-LIKE TRANSCRIPTION FACTOR"/>
    <property type="match status" value="1"/>
</dbReference>
<organism evidence="7 8">
    <name type="scientific">Mycena maculata</name>
    <dbReference type="NCBI Taxonomy" id="230809"/>
    <lineage>
        <taxon>Eukaryota</taxon>
        <taxon>Fungi</taxon>
        <taxon>Dikarya</taxon>
        <taxon>Basidiomycota</taxon>
        <taxon>Agaricomycotina</taxon>
        <taxon>Agaricomycetes</taxon>
        <taxon>Agaricomycetidae</taxon>
        <taxon>Agaricales</taxon>
        <taxon>Marasmiineae</taxon>
        <taxon>Mycenaceae</taxon>
        <taxon>Mycena</taxon>
    </lineage>
</organism>
<feature type="compositionally biased region" description="Low complexity" evidence="5">
    <location>
        <begin position="151"/>
        <end position="181"/>
    </location>
</feature>
<feature type="compositionally biased region" description="Basic and acidic residues" evidence="5">
    <location>
        <begin position="469"/>
        <end position="480"/>
    </location>
</feature>
<evidence type="ECO:0000256" key="1">
    <source>
        <dbReference type="ARBA" id="ARBA00022723"/>
    </source>
</evidence>
<feature type="domain" description="C2H2-type" evidence="6">
    <location>
        <begin position="45"/>
        <end position="75"/>
    </location>
</feature>
<name>A0AAD7N544_9AGAR</name>
<feature type="compositionally biased region" description="Low complexity" evidence="5">
    <location>
        <begin position="367"/>
        <end position="382"/>
    </location>
</feature>
<dbReference type="Gene3D" id="3.30.160.60">
    <property type="entry name" value="Classic Zinc Finger"/>
    <property type="match status" value="2"/>
</dbReference>
<dbReference type="GO" id="GO:0008270">
    <property type="term" value="F:zinc ion binding"/>
    <property type="evidence" value="ECO:0007669"/>
    <property type="project" value="UniProtKB-KW"/>
</dbReference>